<dbReference type="PROSITE" id="PS51202">
    <property type="entry name" value="RCK_C"/>
    <property type="match status" value="1"/>
</dbReference>
<evidence type="ECO:0000259" key="1">
    <source>
        <dbReference type="PROSITE" id="PS51201"/>
    </source>
</evidence>
<dbReference type="GO" id="GO:0006813">
    <property type="term" value="P:potassium ion transport"/>
    <property type="evidence" value="ECO:0007669"/>
    <property type="project" value="InterPro"/>
</dbReference>
<dbReference type="Gene3D" id="3.30.70.1450">
    <property type="entry name" value="Regulator of K+ conductance, C-terminal domain"/>
    <property type="match status" value="1"/>
</dbReference>
<accession>A0A9D1GPW3</accession>
<dbReference type="InterPro" id="IPR006037">
    <property type="entry name" value="RCK_C"/>
</dbReference>
<dbReference type="Gene3D" id="3.40.50.720">
    <property type="entry name" value="NAD(P)-binding Rossmann-like Domain"/>
    <property type="match status" value="1"/>
</dbReference>
<dbReference type="AlphaFoldDB" id="A0A9D1GPW3"/>
<dbReference type="InterPro" id="IPR036721">
    <property type="entry name" value="RCK_C_sf"/>
</dbReference>
<feature type="domain" description="RCK C-terminal" evidence="2">
    <location>
        <begin position="135"/>
        <end position="218"/>
    </location>
</feature>
<proteinExistence type="predicted"/>
<dbReference type="InterPro" id="IPR003148">
    <property type="entry name" value="RCK_N"/>
</dbReference>
<dbReference type="PANTHER" id="PTHR43833">
    <property type="entry name" value="POTASSIUM CHANNEL PROTEIN 2-RELATED-RELATED"/>
    <property type="match status" value="1"/>
</dbReference>
<dbReference type="PANTHER" id="PTHR43833:SF7">
    <property type="entry name" value="KTR SYSTEM POTASSIUM UPTAKE PROTEIN C"/>
    <property type="match status" value="1"/>
</dbReference>
<dbReference type="InterPro" id="IPR050721">
    <property type="entry name" value="Trk_Ktr_HKT_K-transport"/>
</dbReference>
<dbReference type="Pfam" id="PF02080">
    <property type="entry name" value="TrkA_C"/>
    <property type="match status" value="1"/>
</dbReference>
<dbReference type="InterPro" id="IPR036291">
    <property type="entry name" value="NAD(P)-bd_dom_sf"/>
</dbReference>
<reference evidence="3" key="1">
    <citation type="submission" date="2020-10" db="EMBL/GenBank/DDBJ databases">
        <authorList>
            <person name="Gilroy R."/>
        </authorList>
    </citation>
    <scope>NUCLEOTIDE SEQUENCE</scope>
    <source>
        <strain evidence="3">ChiW17-6978</strain>
    </source>
</reference>
<dbReference type="PROSITE" id="PS51201">
    <property type="entry name" value="RCK_N"/>
    <property type="match status" value="1"/>
</dbReference>
<evidence type="ECO:0000313" key="4">
    <source>
        <dbReference type="Proteomes" id="UP000886758"/>
    </source>
</evidence>
<feature type="domain" description="RCK N-terminal" evidence="1">
    <location>
        <begin position="2"/>
        <end position="119"/>
    </location>
</feature>
<gene>
    <name evidence="3" type="ORF">IAD46_01480</name>
</gene>
<evidence type="ECO:0000313" key="3">
    <source>
        <dbReference type="EMBL" id="HIT49675.1"/>
    </source>
</evidence>
<sequence>MKKSFIVIGLGRFGLSVAKALSSLNCDILCMDVNEESVQDAVMEIDNCVIADATKLSALKEAGAASIDHAVVAIGNNLEASILTTLNLQVLGVKNITVRADSNKYIEMYQKLGATEVIVPEEMSAVSLANQIASDAILDYYSVDTQYAIVKILLGNNFVSKSLIDMDLRNRFDVNIVGIIRNKEFYIPRGTDFLQPKDIVVLVGTKPKIRKVDTFLNQESK</sequence>
<evidence type="ECO:0000259" key="2">
    <source>
        <dbReference type="PROSITE" id="PS51202"/>
    </source>
</evidence>
<protein>
    <submittedName>
        <fullName evidence="3">TrkA family potassium uptake protein</fullName>
    </submittedName>
</protein>
<dbReference type="EMBL" id="DVLF01000046">
    <property type="protein sequence ID" value="HIT49675.1"/>
    <property type="molecule type" value="Genomic_DNA"/>
</dbReference>
<dbReference type="SUPFAM" id="SSF116726">
    <property type="entry name" value="TrkA C-terminal domain-like"/>
    <property type="match status" value="1"/>
</dbReference>
<dbReference type="GO" id="GO:0008324">
    <property type="term" value="F:monoatomic cation transmembrane transporter activity"/>
    <property type="evidence" value="ECO:0007669"/>
    <property type="project" value="InterPro"/>
</dbReference>
<comment type="caution">
    <text evidence="3">The sequence shown here is derived from an EMBL/GenBank/DDBJ whole genome shotgun (WGS) entry which is preliminary data.</text>
</comment>
<dbReference type="Pfam" id="PF02254">
    <property type="entry name" value="TrkA_N"/>
    <property type="match status" value="1"/>
</dbReference>
<organism evidence="3 4">
    <name type="scientific">Candidatus Pelethenecus faecipullorum</name>
    <dbReference type="NCBI Taxonomy" id="2840900"/>
    <lineage>
        <taxon>Bacteria</taxon>
        <taxon>Bacillati</taxon>
        <taxon>Mycoplasmatota</taxon>
        <taxon>Mollicutes</taxon>
        <taxon>Candidatus Pelethenecus</taxon>
    </lineage>
</organism>
<dbReference type="Proteomes" id="UP000886758">
    <property type="component" value="Unassembled WGS sequence"/>
</dbReference>
<dbReference type="SUPFAM" id="SSF51735">
    <property type="entry name" value="NAD(P)-binding Rossmann-fold domains"/>
    <property type="match status" value="1"/>
</dbReference>
<name>A0A9D1GPW3_9MOLU</name>
<reference evidence="3" key="2">
    <citation type="journal article" date="2021" name="PeerJ">
        <title>Extensive microbial diversity within the chicken gut microbiome revealed by metagenomics and culture.</title>
        <authorList>
            <person name="Gilroy R."/>
            <person name="Ravi A."/>
            <person name="Getino M."/>
            <person name="Pursley I."/>
            <person name="Horton D.L."/>
            <person name="Alikhan N.F."/>
            <person name="Baker D."/>
            <person name="Gharbi K."/>
            <person name="Hall N."/>
            <person name="Watson M."/>
            <person name="Adriaenssens E.M."/>
            <person name="Foster-Nyarko E."/>
            <person name="Jarju S."/>
            <person name="Secka A."/>
            <person name="Antonio M."/>
            <person name="Oren A."/>
            <person name="Chaudhuri R.R."/>
            <person name="La Ragione R."/>
            <person name="Hildebrand F."/>
            <person name="Pallen M.J."/>
        </authorList>
    </citation>
    <scope>NUCLEOTIDE SEQUENCE</scope>
    <source>
        <strain evidence="3">ChiW17-6978</strain>
    </source>
</reference>